<gene>
    <name evidence="2" type="ORF">EC847_102187</name>
</gene>
<dbReference type="GO" id="GO:0016747">
    <property type="term" value="F:acyltransferase activity, transferring groups other than amino-acyl groups"/>
    <property type="evidence" value="ECO:0007669"/>
    <property type="project" value="InterPro"/>
</dbReference>
<dbReference type="Pfam" id="PF13302">
    <property type="entry name" value="Acetyltransf_3"/>
    <property type="match status" value="1"/>
</dbReference>
<evidence type="ECO:0000313" key="2">
    <source>
        <dbReference type="EMBL" id="TDN60613.1"/>
    </source>
</evidence>
<dbReference type="Proteomes" id="UP000295530">
    <property type="component" value="Unassembled WGS sequence"/>
</dbReference>
<keyword evidence="2" id="KW-0808">Transferase</keyword>
<dbReference type="Gene3D" id="3.40.630.30">
    <property type="match status" value="1"/>
</dbReference>
<dbReference type="AlphaFoldDB" id="A0A4R6EQ41"/>
<protein>
    <submittedName>
        <fullName evidence="2">RimJ/RimL family protein N-acetyltransferase</fullName>
    </submittedName>
</protein>
<dbReference type="PANTHER" id="PTHR43792">
    <property type="entry name" value="GNAT FAMILY, PUTATIVE (AFU_ORTHOLOGUE AFUA_3G00765)-RELATED-RELATED"/>
    <property type="match status" value="1"/>
</dbReference>
<reference evidence="2 3" key="1">
    <citation type="submission" date="2019-03" db="EMBL/GenBank/DDBJ databases">
        <title>Genomic analyses of the natural microbiome of Caenorhabditis elegans.</title>
        <authorList>
            <person name="Samuel B."/>
        </authorList>
    </citation>
    <scope>NUCLEOTIDE SEQUENCE [LARGE SCALE GENOMIC DNA]</scope>
    <source>
        <strain evidence="2 3">BIGb0156</strain>
    </source>
</reference>
<dbReference type="RefSeq" id="WP_133460426.1">
    <property type="nucleotide sequence ID" value="NZ_SNVX01000002.1"/>
</dbReference>
<dbReference type="InterPro" id="IPR051531">
    <property type="entry name" value="N-acetyltransferase"/>
</dbReference>
<dbReference type="InterPro" id="IPR000182">
    <property type="entry name" value="GNAT_dom"/>
</dbReference>
<dbReference type="PROSITE" id="PS51186">
    <property type="entry name" value="GNAT"/>
    <property type="match status" value="1"/>
</dbReference>
<sequence length="164" mass="18220">MSVLLTSRLTLSPLSENDWPCFLALRSNPQVMRFMGVPLSEAELCLKFTSRLSGNVFAIHEREGECVGDIGLQVSTHNAQEADIGYALLPQAQGKGYAQEALTAICEHGFSTLGLQAINAWVLAENTGSVRLLEKLGFIRTQVLEKAFEINGELYDDWVYRLER</sequence>
<organism evidence="2 3">
    <name type="scientific">Scandinavium goeteborgense</name>
    <dbReference type="NCBI Taxonomy" id="1851514"/>
    <lineage>
        <taxon>Bacteria</taxon>
        <taxon>Pseudomonadati</taxon>
        <taxon>Pseudomonadota</taxon>
        <taxon>Gammaproteobacteria</taxon>
        <taxon>Enterobacterales</taxon>
        <taxon>Enterobacteriaceae</taxon>
        <taxon>Scandinavium</taxon>
    </lineage>
</organism>
<accession>A0A4R6EQ41</accession>
<dbReference type="CDD" id="cd04301">
    <property type="entry name" value="NAT_SF"/>
    <property type="match status" value="1"/>
</dbReference>
<keyword evidence="3" id="KW-1185">Reference proteome</keyword>
<dbReference type="SUPFAM" id="SSF55729">
    <property type="entry name" value="Acyl-CoA N-acyltransferases (Nat)"/>
    <property type="match status" value="1"/>
</dbReference>
<evidence type="ECO:0000259" key="1">
    <source>
        <dbReference type="PROSITE" id="PS51186"/>
    </source>
</evidence>
<dbReference type="InterPro" id="IPR016181">
    <property type="entry name" value="Acyl_CoA_acyltransferase"/>
</dbReference>
<dbReference type="EMBL" id="SNVX01000002">
    <property type="protein sequence ID" value="TDN60613.1"/>
    <property type="molecule type" value="Genomic_DNA"/>
</dbReference>
<evidence type="ECO:0000313" key="3">
    <source>
        <dbReference type="Proteomes" id="UP000295530"/>
    </source>
</evidence>
<dbReference type="PANTHER" id="PTHR43792:SF1">
    <property type="entry name" value="N-ACETYLTRANSFERASE DOMAIN-CONTAINING PROTEIN"/>
    <property type="match status" value="1"/>
</dbReference>
<comment type="caution">
    <text evidence="2">The sequence shown here is derived from an EMBL/GenBank/DDBJ whole genome shotgun (WGS) entry which is preliminary data.</text>
</comment>
<proteinExistence type="predicted"/>
<dbReference type="OrthoDB" id="7852312at2"/>
<name>A0A4R6EQ41_SCAGO</name>
<feature type="domain" description="N-acetyltransferase" evidence="1">
    <location>
        <begin position="9"/>
        <end position="164"/>
    </location>
</feature>